<comment type="caution">
    <text evidence="1">The sequence shown here is derived from an EMBL/GenBank/DDBJ whole genome shotgun (WGS) entry which is preliminary data.</text>
</comment>
<name>A0A4R1EZV0_9GAMM</name>
<accession>A0A4R1EZV0</accession>
<evidence type="ECO:0008006" key="3">
    <source>
        <dbReference type="Google" id="ProtNLM"/>
    </source>
</evidence>
<evidence type="ECO:0000313" key="1">
    <source>
        <dbReference type="EMBL" id="TCJ87033.1"/>
    </source>
</evidence>
<protein>
    <recommendedName>
        <fullName evidence="3">JmjC domain-containing protein</fullName>
    </recommendedName>
</protein>
<sequence length="360" mass="41821">MIEISRHIHDGSELDASELERSELKILEAKNTSQTVSPINSTDSFDWSAEEYQNFSREIQLLKHEYHKSELFSNESLIKLLDNYPRTWLQCYTMGTNPENHNEWTPVHIAESSGIEIMEALQKGRIWINAVNIDKYDKHYGKLIEEMYTKISSNCPHIHKLRNAFNALLISSPGIQVYYHLDTDPNMLWHIRGVKKFWVYPARDKRFTPQNYIEEIIAHERHENMPYQSWYDDHAYAISLKEGQAVSWPQHSPHRVENVTVNVSLTSSYESTESRRLVGVHGANYYFLRKLGIKNRPTNTEGLLPAFKSFSYYVCNKLSLLKKGSRTSTYVSNIRVDPKSETGLSTMDNASRTAFSYIDE</sequence>
<dbReference type="Proteomes" id="UP000294887">
    <property type="component" value="Unassembled WGS sequence"/>
</dbReference>
<gene>
    <name evidence="1" type="ORF">EV695_1534</name>
</gene>
<evidence type="ECO:0000313" key="2">
    <source>
        <dbReference type="Proteomes" id="UP000294887"/>
    </source>
</evidence>
<organism evidence="1 2">
    <name type="scientific">Cocleimonas flava</name>
    <dbReference type="NCBI Taxonomy" id="634765"/>
    <lineage>
        <taxon>Bacteria</taxon>
        <taxon>Pseudomonadati</taxon>
        <taxon>Pseudomonadota</taxon>
        <taxon>Gammaproteobacteria</taxon>
        <taxon>Thiotrichales</taxon>
        <taxon>Thiotrichaceae</taxon>
        <taxon>Cocleimonas</taxon>
    </lineage>
</organism>
<proteinExistence type="predicted"/>
<dbReference type="AlphaFoldDB" id="A0A4R1EZV0"/>
<keyword evidence="2" id="KW-1185">Reference proteome</keyword>
<dbReference type="EMBL" id="SMFQ01000003">
    <property type="protein sequence ID" value="TCJ87033.1"/>
    <property type="molecule type" value="Genomic_DNA"/>
</dbReference>
<dbReference type="Gene3D" id="2.60.120.650">
    <property type="entry name" value="Cupin"/>
    <property type="match status" value="1"/>
</dbReference>
<reference evidence="1 2" key="1">
    <citation type="submission" date="2019-03" db="EMBL/GenBank/DDBJ databases">
        <title>Genomic Encyclopedia of Type Strains, Phase IV (KMG-IV): sequencing the most valuable type-strain genomes for metagenomic binning, comparative biology and taxonomic classification.</title>
        <authorList>
            <person name="Goeker M."/>
        </authorList>
    </citation>
    <scope>NUCLEOTIDE SEQUENCE [LARGE SCALE GENOMIC DNA]</scope>
    <source>
        <strain evidence="1 2">DSM 24830</strain>
    </source>
</reference>
<dbReference type="RefSeq" id="WP_131905344.1">
    <property type="nucleotide sequence ID" value="NZ_BAAAFU010000004.1"/>
</dbReference>
<dbReference type="OrthoDB" id="7977346at2"/>
<dbReference type="SUPFAM" id="SSF51197">
    <property type="entry name" value="Clavaminate synthase-like"/>
    <property type="match status" value="1"/>
</dbReference>